<reference evidence="3 4" key="1">
    <citation type="submission" date="2020-08" db="EMBL/GenBank/DDBJ databases">
        <title>Genomic Encyclopedia of Type Strains, Phase III (KMG-III): the genomes of soil and plant-associated and newly described type strains.</title>
        <authorList>
            <person name="Whitman W."/>
        </authorList>
    </citation>
    <scope>NUCLEOTIDE SEQUENCE [LARGE SCALE GENOMIC DNA]</scope>
    <source>
        <strain evidence="3 4">CECT 8356</strain>
    </source>
</reference>
<dbReference type="SUPFAM" id="SSF53756">
    <property type="entry name" value="UDP-Glycosyltransferase/glycogen phosphorylase"/>
    <property type="match status" value="1"/>
</dbReference>
<proteinExistence type="predicted"/>
<organism evidence="3 4">
    <name type="scientific">Microbacterium proteolyticum</name>
    <dbReference type="NCBI Taxonomy" id="1572644"/>
    <lineage>
        <taxon>Bacteria</taxon>
        <taxon>Bacillati</taxon>
        <taxon>Actinomycetota</taxon>
        <taxon>Actinomycetes</taxon>
        <taxon>Micrococcales</taxon>
        <taxon>Microbacteriaceae</taxon>
        <taxon>Microbacterium</taxon>
    </lineage>
</organism>
<evidence type="ECO:0000313" key="4">
    <source>
        <dbReference type="Proteomes" id="UP000543579"/>
    </source>
</evidence>
<protein>
    <submittedName>
        <fullName evidence="3">Glycosyltransferase involved in cell wall biosynthesis</fullName>
    </submittedName>
</protein>
<dbReference type="Proteomes" id="UP000543579">
    <property type="component" value="Unassembled WGS sequence"/>
</dbReference>
<evidence type="ECO:0000313" key="3">
    <source>
        <dbReference type="EMBL" id="MBB3156941.1"/>
    </source>
</evidence>
<feature type="domain" description="Glycosyl transferase family 1" evidence="2">
    <location>
        <begin position="271"/>
        <end position="425"/>
    </location>
</feature>
<evidence type="ECO:0000256" key="1">
    <source>
        <dbReference type="ARBA" id="ARBA00022679"/>
    </source>
</evidence>
<sequence length="455" mass="48592">MSDAEFPDAWYLILSSRLIPDLDGGYTISALARARQMTGAGAPPLLLTVDPGAVAAHAAHRATFVERGAASASEIFRNLFDEAVASAGGAADWLREAAHGGHADPSLEYRDVAGGAVSLPVIVDPDWHLTRAPIVIRDTTGETVGVVDGFGALYRAWLSRIASDLRAENARPVVLICESRQLGELLVGWGDDDVRIVHTVHTIHLEPPYRADSPLNSLWSRWFEIASRFDAVLWPTVQQRDDVRERFGTAANDLVVPHAVAAPATTVPAADRDPGRVVVLGRLAPGKRLAQAVRAFGRVRADVPEVRLELWGEGAQRAELEALIDELDLREVVSLPGLTTDPGAVLDGAAVYLTTSAFEGQGLAMAEALAHGTPVVAWDIRYGPRDMLARGGGILVPDGDEDALVAALVGILTDADTRERLSAEALEAATTMSPARTMQALAAAARETLARPRRR</sequence>
<dbReference type="EMBL" id="JACHXY010000001">
    <property type="protein sequence ID" value="MBB3156941.1"/>
    <property type="molecule type" value="Genomic_DNA"/>
</dbReference>
<gene>
    <name evidence="3" type="ORF">FHS07_000625</name>
</gene>
<dbReference type="Pfam" id="PF00534">
    <property type="entry name" value="Glycos_transf_1"/>
    <property type="match status" value="1"/>
</dbReference>
<dbReference type="RefSeq" id="WP_343054586.1">
    <property type="nucleotide sequence ID" value="NZ_JACHXY010000001.1"/>
</dbReference>
<dbReference type="AlphaFoldDB" id="A0A7W5GEE9"/>
<accession>A0A7W5GEE9</accession>
<name>A0A7W5GEE9_9MICO</name>
<dbReference type="InterPro" id="IPR001296">
    <property type="entry name" value="Glyco_trans_1"/>
</dbReference>
<evidence type="ECO:0000259" key="2">
    <source>
        <dbReference type="Pfam" id="PF00534"/>
    </source>
</evidence>
<dbReference type="PANTHER" id="PTHR12526">
    <property type="entry name" value="GLYCOSYLTRANSFERASE"/>
    <property type="match status" value="1"/>
</dbReference>
<dbReference type="GO" id="GO:0016757">
    <property type="term" value="F:glycosyltransferase activity"/>
    <property type="evidence" value="ECO:0007669"/>
    <property type="project" value="InterPro"/>
</dbReference>
<comment type="caution">
    <text evidence="3">The sequence shown here is derived from an EMBL/GenBank/DDBJ whole genome shotgun (WGS) entry which is preliminary data.</text>
</comment>
<keyword evidence="1 3" id="KW-0808">Transferase</keyword>
<dbReference type="Gene3D" id="3.40.50.2000">
    <property type="entry name" value="Glycogen Phosphorylase B"/>
    <property type="match status" value="2"/>
</dbReference>
<dbReference type="PANTHER" id="PTHR12526:SF630">
    <property type="entry name" value="GLYCOSYLTRANSFERASE"/>
    <property type="match status" value="1"/>
</dbReference>